<dbReference type="SUPFAM" id="SSF54427">
    <property type="entry name" value="NTF2-like"/>
    <property type="match status" value="1"/>
</dbReference>
<dbReference type="Pfam" id="PF13577">
    <property type="entry name" value="SnoaL_4"/>
    <property type="match status" value="1"/>
</dbReference>
<dbReference type="InterPro" id="IPR032710">
    <property type="entry name" value="NTF2-like_dom_sf"/>
</dbReference>
<name>A0ABW6PEJ6_9NOCA</name>
<accession>A0ABW6PEJ6</accession>
<dbReference type="EMBL" id="JBIAMT010000010">
    <property type="protein sequence ID" value="MFF0501605.1"/>
    <property type="molecule type" value="Genomic_DNA"/>
</dbReference>
<proteinExistence type="predicted"/>
<sequence length="145" mass="16378">MNNSDRTAIIDFVNRYAYALDEREWATLDDVFTVDAVARYGSLRSRALVGRTAIVASIQGYLGGCGPSQHLLRNHVVNVEGDLATALCKARVYHYGAGPRAHLTPYECFGIYRDRLRREQPGWRIYERTFDVSLAVGDETILQPR</sequence>
<dbReference type="CDD" id="cd00531">
    <property type="entry name" value="NTF2_like"/>
    <property type="match status" value="1"/>
</dbReference>
<keyword evidence="3" id="KW-1185">Reference proteome</keyword>
<organism evidence="2 3">
    <name type="scientific">Nocardia aobensis</name>
    <dbReference type="NCBI Taxonomy" id="257277"/>
    <lineage>
        <taxon>Bacteria</taxon>
        <taxon>Bacillati</taxon>
        <taxon>Actinomycetota</taxon>
        <taxon>Actinomycetes</taxon>
        <taxon>Mycobacteriales</taxon>
        <taxon>Nocardiaceae</taxon>
        <taxon>Nocardia</taxon>
    </lineage>
</organism>
<reference evidence="2 3" key="1">
    <citation type="submission" date="2024-10" db="EMBL/GenBank/DDBJ databases">
        <title>The Natural Products Discovery Center: Release of the First 8490 Sequenced Strains for Exploring Actinobacteria Biosynthetic Diversity.</title>
        <authorList>
            <person name="Kalkreuter E."/>
            <person name="Kautsar S.A."/>
            <person name="Yang D."/>
            <person name="Bader C.D."/>
            <person name="Teijaro C.N."/>
            <person name="Fluegel L."/>
            <person name="Davis C.M."/>
            <person name="Simpson J.R."/>
            <person name="Lauterbach L."/>
            <person name="Steele A.D."/>
            <person name="Gui C."/>
            <person name="Meng S."/>
            <person name="Li G."/>
            <person name="Viehrig K."/>
            <person name="Ye F."/>
            <person name="Su P."/>
            <person name="Kiefer A.F."/>
            <person name="Nichols A."/>
            <person name="Cepeda A.J."/>
            <person name="Yan W."/>
            <person name="Fan B."/>
            <person name="Jiang Y."/>
            <person name="Adhikari A."/>
            <person name="Zheng C.-J."/>
            <person name="Schuster L."/>
            <person name="Cowan T.M."/>
            <person name="Smanski M.J."/>
            <person name="Chevrette M.G."/>
            <person name="De Carvalho L.P.S."/>
            <person name="Shen B."/>
        </authorList>
    </citation>
    <scope>NUCLEOTIDE SEQUENCE [LARGE SCALE GENOMIC DNA]</scope>
    <source>
        <strain evidence="2 3">NPDC004119</strain>
    </source>
</reference>
<feature type="domain" description="SnoaL-like" evidence="1">
    <location>
        <begin position="4"/>
        <end position="129"/>
    </location>
</feature>
<evidence type="ECO:0000313" key="2">
    <source>
        <dbReference type="EMBL" id="MFF0501605.1"/>
    </source>
</evidence>
<dbReference type="RefSeq" id="WP_387401622.1">
    <property type="nucleotide sequence ID" value="NZ_JBIAMT010000010.1"/>
</dbReference>
<dbReference type="Proteomes" id="UP001601442">
    <property type="component" value="Unassembled WGS sequence"/>
</dbReference>
<dbReference type="Gene3D" id="3.10.450.50">
    <property type="match status" value="1"/>
</dbReference>
<protein>
    <submittedName>
        <fullName evidence="2">Nuclear transport factor 2 family protein</fullName>
    </submittedName>
</protein>
<evidence type="ECO:0000313" key="3">
    <source>
        <dbReference type="Proteomes" id="UP001601442"/>
    </source>
</evidence>
<dbReference type="InterPro" id="IPR037401">
    <property type="entry name" value="SnoaL-like"/>
</dbReference>
<evidence type="ECO:0000259" key="1">
    <source>
        <dbReference type="Pfam" id="PF13577"/>
    </source>
</evidence>
<comment type="caution">
    <text evidence="2">The sequence shown here is derived from an EMBL/GenBank/DDBJ whole genome shotgun (WGS) entry which is preliminary data.</text>
</comment>
<gene>
    <name evidence="2" type="ORF">ACFYU5_34780</name>
</gene>